<name>S8F537_FOMSC</name>
<organism evidence="2 3">
    <name type="scientific">Fomitopsis schrenkii</name>
    <name type="common">Brown rot fungus</name>
    <dbReference type="NCBI Taxonomy" id="2126942"/>
    <lineage>
        <taxon>Eukaryota</taxon>
        <taxon>Fungi</taxon>
        <taxon>Dikarya</taxon>
        <taxon>Basidiomycota</taxon>
        <taxon>Agaricomycotina</taxon>
        <taxon>Agaricomycetes</taxon>
        <taxon>Polyporales</taxon>
        <taxon>Fomitopsis</taxon>
    </lineage>
</organism>
<reference evidence="2 3" key="1">
    <citation type="journal article" date="2012" name="Science">
        <title>The Paleozoic origin of enzymatic lignin decomposition reconstructed from 31 fungal genomes.</title>
        <authorList>
            <person name="Floudas D."/>
            <person name="Binder M."/>
            <person name="Riley R."/>
            <person name="Barry K."/>
            <person name="Blanchette R.A."/>
            <person name="Henrissat B."/>
            <person name="Martinez A.T."/>
            <person name="Otillar R."/>
            <person name="Spatafora J.W."/>
            <person name="Yadav J.S."/>
            <person name="Aerts A."/>
            <person name="Benoit I."/>
            <person name="Boyd A."/>
            <person name="Carlson A."/>
            <person name="Copeland A."/>
            <person name="Coutinho P.M."/>
            <person name="de Vries R.P."/>
            <person name="Ferreira P."/>
            <person name="Findley K."/>
            <person name="Foster B."/>
            <person name="Gaskell J."/>
            <person name="Glotzer D."/>
            <person name="Gorecki P."/>
            <person name="Heitman J."/>
            <person name="Hesse C."/>
            <person name="Hori C."/>
            <person name="Igarashi K."/>
            <person name="Jurgens J.A."/>
            <person name="Kallen N."/>
            <person name="Kersten P."/>
            <person name="Kohler A."/>
            <person name="Kuees U."/>
            <person name="Kumar T.K.A."/>
            <person name="Kuo A."/>
            <person name="LaButti K."/>
            <person name="Larrondo L.F."/>
            <person name="Lindquist E."/>
            <person name="Ling A."/>
            <person name="Lombard V."/>
            <person name="Lucas S."/>
            <person name="Lundell T."/>
            <person name="Martin R."/>
            <person name="McLaughlin D.J."/>
            <person name="Morgenstern I."/>
            <person name="Morin E."/>
            <person name="Murat C."/>
            <person name="Nagy L.G."/>
            <person name="Nolan M."/>
            <person name="Ohm R.A."/>
            <person name="Patyshakuliyeva A."/>
            <person name="Rokas A."/>
            <person name="Ruiz-Duenas F.J."/>
            <person name="Sabat G."/>
            <person name="Salamov A."/>
            <person name="Samejima M."/>
            <person name="Schmutz J."/>
            <person name="Slot J.C."/>
            <person name="St John F."/>
            <person name="Stenlid J."/>
            <person name="Sun H."/>
            <person name="Sun S."/>
            <person name="Syed K."/>
            <person name="Tsang A."/>
            <person name="Wiebenga A."/>
            <person name="Young D."/>
            <person name="Pisabarro A."/>
            <person name="Eastwood D.C."/>
            <person name="Martin F."/>
            <person name="Cullen D."/>
            <person name="Grigoriev I.V."/>
            <person name="Hibbett D.S."/>
        </authorList>
    </citation>
    <scope>NUCLEOTIDE SEQUENCE</scope>
    <source>
        <strain evidence="3">FP-58527</strain>
    </source>
</reference>
<evidence type="ECO:0000313" key="3">
    <source>
        <dbReference type="Proteomes" id="UP000015241"/>
    </source>
</evidence>
<keyword evidence="1" id="KW-0812">Transmembrane</keyword>
<evidence type="ECO:0000256" key="1">
    <source>
        <dbReference type="SAM" id="Phobius"/>
    </source>
</evidence>
<protein>
    <submittedName>
        <fullName evidence="2">Uncharacterized protein</fullName>
    </submittedName>
</protein>
<keyword evidence="1" id="KW-0472">Membrane</keyword>
<dbReference type="Proteomes" id="UP000015241">
    <property type="component" value="Unassembled WGS sequence"/>
</dbReference>
<proteinExistence type="predicted"/>
<keyword evidence="3" id="KW-1185">Reference proteome</keyword>
<dbReference type="EMBL" id="KE504184">
    <property type="protein sequence ID" value="EPS96795.1"/>
    <property type="molecule type" value="Genomic_DNA"/>
</dbReference>
<gene>
    <name evidence="2" type="ORF">FOMPIDRAFT_1053024</name>
</gene>
<evidence type="ECO:0000313" key="2">
    <source>
        <dbReference type="EMBL" id="EPS96795.1"/>
    </source>
</evidence>
<sequence>MHLSGWTMFRRGWFTATVVWTHIDGDTIHLYQATFNSRQKYDLLAECFDESTVAPPPEADNEFSDDLAQHEIAQVSRRFKACVRYGAFRRKTRNVVERFRVAYMQLWAVLIIYICWWVLTTLP</sequence>
<feature type="transmembrane region" description="Helical" evidence="1">
    <location>
        <begin position="99"/>
        <end position="119"/>
    </location>
</feature>
<dbReference type="InParanoid" id="S8F537"/>
<dbReference type="HOGENOM" id="CLU_2015326_0_0_1"/>
<keyword evidence="1" id="KW-1133">Transmembrane helix</keyword>
<accession>S8F537</accession>
<dbReference type="AlphaFoldDB" id="S8F537"/>